<feature type="transmembrane region" description="Helical" evidence="1">
    <location>
        <begin position="110"/>
        <end position="131"/>
    </location>
</feature>
<organism evidence="2 3">
    <name type="scientific">Micromonospora solifontis</name>
    <dbReference type="NCBI Taxonomy" id="2487138"/>
    <lineage>
        <taxon>Bacteria</taxon>
        <taxon>Bacillati</taxon>
        <taxon>Actinomycetota</taxon>
        <taxon>Actinomycetes</taxon>
        <taxon>Micromonosporales</taxon>
        <taxon>Micromonosporaceae</taxon>
        <taxon>Micromonospora</taxon>
    </lineage>
</organism>
<feature type="transmembrane region" description="Helical" evidence="1">
    <location>
        <begin position="258"/>
        <end position="276"/>
    </location>
</feature>
<feature type="transmembrane region" description="Helical" evidence="1">
    <location>
        <begin position="399"/>
        <end position="417"/>
    </location>
</feature>
<keyword evidence="3" id="KW-1185">Reference proteome</keyword>
<keyword evidence="1" id="KW-0812">Transmembrane</keyword>
<feature type="transmembrane region" description="Helical" evidence="1">
    <location>
        <begin position="296"/>
        <end position="315"/>
    </location>
</feature>
<keyword evidence="1" id="KW-0472">Membrane</keyword>
<comment type="caution">
    <text evidence="2">The sequence shown here is derived from an EMBL/GenBank/DDBJ whole genome shotgun (WGS) entry which is preliminary data.</text>
</comment>
<accession>A0ABX9WIT0</accession>
<dbReference type="RefSeq" id="WP_123241030.1">
    <property type="nucleotide sequence ID" value="NZ_RJLN01000027.1"/>
</dbReference>
<feature type="transmembrane region" description="Helical" evidence="1">
    <location>
        <begin position="327"/>
        <end position="348"/>
    </location>
</feature>
<name>A0ABX9WIT0_9ACTN</name>
<reference evidence="2 3" key="1">
    <citation type="submission" date="2018-11" db="EMBL/GenBank/DDBJ databases">
        <title>Micromonospora sp. PPF5-17, a new actinomycetes isolated from a hot spring soil.</title>
        <authorList>
            <person name="Thawai C."/>
        </authorList>
    </citation>
    <scope>NUCLEOTIDE SEQUENCE [LARGE SCALE GENOMIC DNA]</scope>
    <source>
        <strain evidence="2 3">PPF5-17</strain>
    </source>
</reference>
<feature type="transmembrane region" description="Helical" evidence="1">
    <location>
        <begin position="227"/>
        <end position="246"/>
    </location>
</feature>
<evidence type="ECO:0008006" key="4">
    <source>
        <dbReference type="Google" id="ProtNLM"/>
    </source>
</evidence>
<protein>
    <recommendedName>
        <fullName evidence="4">4-amino-4-deoxy-L-arabinose transferase</fullName>
    </recommendedName>
</protein>
<feature type="transmembrane region" description="Helical" evidence="1">
    <location>
        <begin position="424"/>
        <end position="442"/>
    </location>
</feature>
<sequence length="678" mass="72154">MGLTTLIALAVALVPGALLGFALPPGRYRWAAWAATPALTLGLTTLAMSWLPKLGLPDSASAVLVAELLLAGLAVLGSRLVARGLVQPAEDGTRPGPRARLRLPSVRPHWADLVGVTVPALVNVAFGWLILGRLNAPPGWDAMNHGFLTRRIMDSGSVLISSACTTGATDPAVSCSFYPLAANVSWAQAAELSGGRVSTVMTAWSIILGPVALAAAVYAAVRALGGRPVVAACAAAAPAVLGPMWLSVVTGRITEQTAPAVAGAVALLIALALRGAHPVRMGLLAGLATAGIVMTHTYDVLFIGVLALGMAVTLAGRPVWRRLGAGLAAMAVAALVPLLPLLGVLLGANGERESNPPPLVGRYGESWEYWVTDPQRYVLFGFPQVGGRDFQLSVPSIQVGLWIVIPCLLLSLLALVLRPLRWARPWLVAGVVFTLLGFWTSASDSPAANTLSSLWYGVRERVRSMIFPVYGLLTVAGAVVLGLAIAWLVSLLAARARRLRASPAPAAVAATLVVLTLLGLGAVPDSWRPIRKEMKSRTALGRSYPEAFRWLQQNSPPGSVVAYDRHREFMSWSYADYDVPLLFGIPPLPGLPTENYERRWDAWNWLVNSRDARPAGCEVRQLNISYVVTGKRRMPGGWDKHYESDRIAASNKIALVHQIGSIRIYRVTDAGRACPGTR</sequence>
<feature type="transmembrane region" description="Helical" evidence="1">
    <location>
        <begin position="506"/>
        <end position="527"/>
    </location>
</feature>
<feature type="transmembrane region" description="Helical" evidence="1">
    <location>
        <begin position="201"/>
        <end position="221"/>
    </location>
</feature>
<feature type="transmembrane region" description="Helical" evidence="1">
    <location>
        <begin position="469"/>
        <end position="494"/>
    </location>
</feature>
<evidence type="ECO:0000313" key="2">
    <source>
        <dbReference type="EMBL" id="RNL98972.1"/>
    </source>
</evidence>
<evidence type="ECO:0000313" key="3">
    <source>
        <dbReference type="Proteomes" id="UP000280698"/>
    </source>
</evidence>
<dbReference type="Proteomes" id="UP000280698">
    <property type="component" value="Unassembled WGS sequence"/>
</dbReference>
<dbReference type="Pfam" id="PF20176">
    <property type="entry name" value="DUF6541"/>
    <property type="match status" value="1"/>
</dbReference>
<keyword evidence="1" id="KW-1133">Transmembrane helix</keyword>
<dbReference type="InterPro" id="IPR046671">
    <property type="entry name" value="DUF6541"/>
</dbReference>
<feature type="transmembrane region" description="Helical" evidence="1">
    <location>
        <begin position="30"/>
        <end position="51"/>
    </location>
</feature>
<gene>
    <name evidence="2" type="ORF">EFE23_12260</name>
</gene>
<evidence type="ECO:0000256" key="1">
    <source>
        <dbReference type="SAM" id="Phobius"/>
    </source>
</evidence>
<dbReference type="EMBL" id="RJLN01000027">
    <property type="protein sequence ID" value="RNL98972.1"/>
    <property type="molecule type" value="Genomic_DNA"/>
</dbReference>
<proteinExistence type="predicted"/>